<dbReference type="AlphaFoldDB" id="A0A0S6UF52"/>
<reference evidence="1" key="1">
    <citation type="journal article" date="2014" name="Gene">
        <title>Genome-guided analysis of transformation efficiency and carbon dioxide assimilation by Moorella thermoacetica Y72.</title>
        <authorList>
            <person name="Tsukahara K."/>
            <person name="Kita A."/>
            <person name="Nakashimada Y."/>
            <person name="Hoshino T."/>
            <person name="Murakami K."/>
        </authorList>
    </citation>
    <scope>NUCLEOTIDE SEQUENCE [LARGE SCALE GENOMIC DNA]</scope>
    <source>
        <strain evidence="1">Y72</strain>
    </source>
</reference>
<keyword evidence="1" id="KW-0808">Transferase</keyword>
<dbReference type="Proteomes" id="UP000063718">
    <property type="component" value="Unassembled WGS sequence"/>
</dbReference>
<dbReference type="EMBL" id="DF238840">
    <property type="protein sequence ID" value="GAF27397.1"/>
    <property type="molecule type" value="Genomic_DNA"/>
</dbReference>
<protein>
    <submittedName>
        <fullName evidence="1">N-acetylglucosamine-1-phosphate uridyltransferase</fullName>
    </submittedName>
</protein>
<organism evidence="1">
    <name type="scientific">Moorella thermoacetica Y72</name>
    <dbReference type="NCBI Taxonomy" id="1325331"/>
    <lineage>
        <taxon>Bacteria</taxon>
        <taxon>Bacillati</taxon>
        <taxon>Bacillota</taxon>
        <taxon>Clostridia</taxon>
        <taxon>Neomoorellales</taxon>
        <taxon>Neomoorellaceae</taxon>
        <taxon>Neomoorella</taxon>
    </lineage>
</organism>
<dbReference type="GO" id="GO:0016740">
    <property type="term" value="F:transferase activity"/>
    <property type="evidence" value="ECO:0007669"/>
    <property type="project" value="UniProtKB-KW"/>
</dbReference>
<evidence type="ECO:0000313" key="1">
    <source>
        <dbReference type="EMBL" id="GAF27397.1"/>
    </source>
</evidence>
<sequence length="306" mass="34981">MDLMWFVHVNHKKVFESEDKETAEEVLKILKNINSDSDNIIQFALTTRDAPIDGKLYKKIMKAIKEFNMGLIEEEIGELLKGLPSPLNPRVYGKTEPSIEPPKNVVKNLLAASQAKDFERAKREWEFRGEIIEETSPDFSNCQLCGQANLETNCIIHNIYNGNSLKVGNICVRRFLIINRSSSIEESQDLFDAIYNRSVYVKMLQRLIPSLADEVISESTLLKLIDICKSYFGETFDEGKFKELISILNVGGTHIEKILYCIATDDLKSLRHLVKVKQLKDKVPNYWGKMRARVTTTLSRSGAYRV</sequence>
<gene>
    <name evidence="1" type="ORF">MTY_2738</name>
</gene>
<accession>A0A0S6UF52</accession>
<name>A0A0S6UF52_NEOTH</name>
<proteinExistence type="predicted"/>